<dbReference type="GeneID" id="89289959"/>
<evidence type="ECO:0000256" key="2">
    <source>
        <dbReference type="ARBA" id="ARBA00022722"/>
    </source>
</evidence>
<gene>
    <name evidence="5" type="ORF">PABY_19570</name>
</gene>
<dbReference type="EMBL" id="AP028907">
    <property type="protein sequence ID" value="BES82390.1"/>
    <property type="molecule type" value="Genomic_DNA"/>
</dbReference>
<dbReference type="Pfam" id="PF01934">
    <property type="entry name" value="HepT-like"/>
    <property type="match status" value="1"/>
</dbReference>
<keyword evidence="1" id="KW-1277">Toxin-antitoxin system</keyword>
<dbReference type="InterPro" id="IPR008201">
    <property type="entry name" value="HepT-like"/>
</dbReference>
<keyword evidence="2" id="KW-0540">Nuclease</keyword>
<dbReference type="PANTHER" id="PTHR33397">
    <property type="entry name" value="UPF0331 PROTEIN YUTE"/>
    <property type="match status" value="1"/>
</dbReference>
<evidence type="ECO:0008006" key="7">
    <source>
        <dbReference type="Google" id="ProtNLM"/>
    </source>
</evidence>
<proteinExistence type="inferred from homology"/>
<evidence type="ECO:0000256" key="3">
    <source>
        <dbReference type="ARBA" id="ARBA00022801"/>
    </source>
</evidence>
<dbReference type="InterPro" id="IPR052379">
    <property type="entry name" value="Type_VII_TA_RNase"/>
</dbReference>
<keyword evidence="6" id="KW-1185">Reference proteome</keyword>
<accession>A0ABM8J0L3</accession>
<protein>
    <recommendedName>
        <fullName evidence="7">DUF86 domain-containing protein</fullName>
    </recommendedName>
</protein>
<evidence type="ECO:0000313" key="6">
    <source>
        <dbReference type="Proteomes" id="UP001341135"/>
    </source>
</evidence>
<dbReference type="PANTHER" id="PTHR33397:SF5">
    <property type="entry name" value="RNASE YUTE-RELATED"/>
    <property type="match status" value="1"/>
</dbReference>
<dbReference type="NCBIfam" id="NF047751">
    <property type="entry name" value="HepT_toxin"/>
    <property type="match status" value="1"/>
</dbReference>
<reference evidence="5 6" key="1">
    <citation type="submission" date="2023-09" db="EMBL/GenBank/DDBJ databases">
        <title>Pyrofollis japonicus gen. nov. sp. nov., a novel member of the family Pyrodictiaceae isolated from the Iheya North hydrothermal field.</title>
        <authorList>
            <person name="Miyazaki U."/>
            <person name="Sanari M."/>
            <person name="Tame A."/>
            <person name="Kitajima M."/>
            <person name="Okamoto A."/>
            <person name="Sawayama S."/>
            <person name="Miyazaki J."/>
            <person name="Takai K."/>
            <person name="Nakagawa S."/>
        </authorList>
    </citation>
    <scope>NUCLEOTIDE SEQUENCE [LARGE SCALE GENOMIC DNA]</scope>
    <source>
        <strain evidence="5 6">AV2</strain>
    </source>
</reference>
<evidence type="ECO:0000313" key="5">
    <source>
        <dbReference type="EMBL" id="BES82390.1"/>
    </source>
</evidence>
<organism evidence="5 6">
    <name type="scientific">Pyrodictium abyssi</name>
    <dbReference type="NCBI Taxonomy" id="54256"/>
    <lineage>
        <taxon>Archaea</taxon>
        <taxon>Thermoproteota</taxon>
        <taxon>Thermoprotei</taxon>
        <taxon>Desulfurococcales</taxon>
        <taxon>Pyrodictiaceae</taxon>
        <taxon>Pyrodictium</taxon>
    </lineage>
</organism>
<evidence type="ECO:0000256" key="4">
    <source>
        <dbReference type="ARBA" id="ARBA00024207"/>
    </source>
</evidence>
<dbReference type="InterPro" id="IPR037038">
    <property type="entry name" value="HepT-like_sf"/>
</dbReference>
<keyword evidence="3" id="KW-0378">Hydrolase</keyword>
<dbReference type="Proteomes" id="UP001341135">
    <property type="component" value="Chromosome"/>
</dbReference>
<evidence type="ECO:0000256" key="1">
    <source>
        <dbReference type="ARBA" id="ARBA00022649"/>
    </source>
</evidence>
<comment type="similarity">
    <text evidence="4">Belongs to the HepT RNase toxin family.</text>
</comment>
<name>A0ABM8J0L3_9CREN</name>
<sequence>MGVCGSLGSRLSPEEVEAIRRYLADAREALDQLRFLAGLPAEEVARDKTLRYSLRYAIILLVEASVDAAVALLEKLFEQPPSSYRESFLRLIEAGVIPARVGEEMARLAALRNAIIHRYWFIDDLRALNEAARGGIKAVEEFLHRLEECIEEAARGEAATTQYAP</sequence>
<dbReference type="Gene3D" id="1.20.120.580">
    <property type="entry name" value="bsu32300-like"/>
    <property type="match status" value="1"/>
</dbReference>
<dbReference type="RefSeq" id="WP_338249666.1">
    <property type="nucleotide sequence ID" value="NZ_AP028907.1"/>
</dbReference>